<evidence type="ECO:0000256" key="1">
    <source>
        <dbReference type="SAM" id="SignalP"/>
    </source>
</evidence>
<feature type="signal peptide" evidence="1">
    <location>
        <begin position="1"/>
        <end position="21"/>
    </location>
</feature>
<dbReference type="EMBL" id="CM004473">
    <property type="protein sequence ID" value="OCT82602.1"/>
    <property type="molecule type" value="Genomic_DNA"/>
</dbReference>
<proteinExistence type="predicted"/>
<evidence type="ECO:0000313" key="3">
    <source>
        <dbReference type="Proteomes" id="UP000694892"/>
    </source>
</evidence>
<organism evidence="2 3">
    <name type="scientific">Xenopus laevis</name>
    <name type="common">African clawed frog</name>
    <dbReference type="NCBI Taxonomy" id="8355"/>
    <lineage>
        <taxon>Eukaryota</taxon>
        <taxon>Metazoa</taxon>
        <taxon>Chordata</taxon>
        <taxon>Craniata</taxon>
        <taxon>Vertebrata</taxon>
        <taxon>Euteleostomi</taxon>
        <taxon>Amphibia</taxon>
        <taxon>Batrachia</taxon>
        <taxon>Anura</taxon>
        <taxon>Pipoidea</taxon>
        <taxon>Pipidae</taxon>
        <taxon>Xenopodinae</taxon>
        <taxon>Xenopus</taxon>
        <taxon>Xenopus</taxon>
    </lineage>
</organism>
<dbReference type="AlphaFoldDB" id="A0A974D1J1"/>
<name>A0A974D1J1_XENLA</name>
<gene>
    <name evidence="2" type="ORF">XELAEV_18025129mg</name>
</gene>
<evidence type="ECO:0000313" key="2">
    <source>
        <dbReference type="EMBL" id="OCT82602.1"/>
    </source>
</evidence>
<dbReference type="Proteomes" id="UP000694892">
    <property type="component" value="Chromosome 4S"/>
</dbReference>
<keyword evidence="1" id="KW-0732">Signal</keyword>
<accession>A0A974D1J1</accession>
<evidence type="ECO:0008006" key="4">
    <source>
        <dbReference type="Google" id="ProtNLM"/>
    </source>
</evidence>
<protein>
    <recommendedName>
        <fullName evidence="4">Secreted protein</fullName>
    </recommendedName>
</protein>
<reference evidence="3" key="1">
    <citation type="journal article" date="2016" name="Nature">
        <title>Genome evolution in the allotetraploid frog Xenopus laevis.</title>
        <authorList>
            <person name="Session A.M."/>
            <person name="Uno Y."/>
            <person name="Kwon T."/>
            <person name="Chapman J.A."/>
            <person name="Toyoda A."/>
            <person name="Takahashi S."/>
            <person name="Fukui A."/>
            <person name="Hikosaka A."/>
            <person name="Suzuki A."/>
            <person name="Kondo M."/>
            <person name="van Heeringen S.J."/>
            <person name="Quigley I."/>
            <person name="Heinz S."/>
            <person name="Ogino H."/>
            <person name="Ochi H."/>
            <person name="Hellsten U."/>
            <person name="Lyons J.B."/>
            <person name="Simakov O."/>
            <person name="Putnam N."/>
            <person name="Stites J."/>
            <person name="Kuroki Y."/>
            <person name="Tanaka T."/>
            <person name="Michiue T."/>
            <person name="Watanabe M."/>
            <person name="Bogdanovic O."/>
            <person name="Lister R."/>
            <person name="Georgiou G."/>
            <person name="Paranjpe S.S."/>
            <person name="van Kruijsbergen I."/>
            <person name="Shu S."/>
            <person name="Carlson J."/>
            <person name="Kinoshita T."/>
            <person name="Ohta Y."/>
            <person name="Mawaribuchi S."/>
            <person name="Jenkins J."/>
            <person name="Grimwood J."/>
            <person name="Schmutz J."/>
            <person name="Mitros T."/>
            <person name="Mozaffari S.V."/>
            <person name="Suzuki Y."/>
            <person name="Haramoto Y."/>
            <person name="Yamamoto T.S."/>
            <person name="Takagi C."/>
            <person name="Heald R."/>
            <person name="Miller K."/>
            <person name="Haudenschild C."/>
            <person name="Kitzman J."/>
            <person name="Nakayama T."/>
            <person name="Izutsu Y."/>
            <person name="Robert J."/>
            <person name="Fortriede J."/>
            <person name="Burns K."/>
            <person name="Lotay V."/>
            <person name="Karimi K."/>
            <person name="Yasuoka Y."/>
            <person name="Dichmann D.S."/>
            <person name="Flajnik M.F."/>
            <person name="Houston D.W."/>
            <person name="Shendure J."/>
            <person name="DuPasquier L."/>
            <person name="Vize P.D."/>
            <person name="Zorn A.M."/>
            <person name="Ito M."/>
            <person name="Marcotte E.M."/>
            <person name="Wallingford J.B."/>
            <person name="Ito Y."/>
            <person name="Asashima M."/>
            <person name="Ueno N."/>
            <person name="Matsuda Y."/>
            <person name="Veenstra G.J."/>
            <person name="Fujiyama A."/>
            <person name="Harland R.M."/>
            <person name="Taira M."/>
            <person name="Rokhsar D.S."/>
        </authorList>
    </citation>
    <scope>NUCLEOTIDE SEQUENCE [LARGE SCALE GENOMIC DNA]</scope>
    <source>
        <strain evidence="3">J</strain>
    </source>
</reference>
<feature type="chain" id="PRO_5037884283" description="Secreted protein" evidence="1">
    <location>
        <begin position="22"/>
        <end position="131"/>
    </location>
</feature>
<sequence length="131" mass="14749">MSPIFFPIWTFSPTPPPSILAAWILGVVVLKQPEGCRFDVPCLYFEVVCVSIGTADNTSTARGLKHVPSPCGTNKTKLLDMTCFVLFCFLSFSFTDDLNQLHDIQMYNKCNTISYFIAVFDSLQRTMILFC</sequence>